<comment type="caution">
    <text evidence="2">The sequence shown here is derived from an EMBL/GenBank/DDBJ whole genome shotgun (WGS) entry which is preliminary data.</text>
</comment>
<proteinExistence type="predicted"/>
<keyword evidence="1" id="KW-1133">Transmembrane helix</keyword>
<feature type="transmembrane region" description="Helical" evidence="1">
    <location>
        <begin position="51"/>
        <end position="77"/>
    </location>
</feature>
<organism evidence="2 3">
    <name type="scientific">Saccharopolyspora taberi</name>
    <dbReference type="NCBI Taxonomy" id="60895"/>
    <lineage>
        <taxon>Bacteria</taxon>
        <taxon>Bacillati</taxon>
        <taxon>Actinomycetota</taxon>
        <taxon>Actinomycetes</taxon>
        <taxon>Pseudonocardiales</taxon>
        <taxon>Pseudonocardiaceae</taxon>
        <taxon>Saccharopolyspora</taxon>
    </lineage>
</organism>
<keyword evidence="1" id="KW-0812">Transmembrane</keyword>
<name>A0ABN3V3Z5_9PSEU</name>
<keyword evidence="1" id="KW-0472">Membrane</keyword>
<evidence type="ECO:0000256" key="1">
    <source>
        <dbReference type="SAM" id="Phobius"/>
    </source>
</evidence>
<evidence type="ECO:0000313" key="3">
    <source>
        <dbReference type="Proteomes" id="UP001500979"/>
    </source>
</evidence>
<accession>A0ABN3V3Z5</accession>
<dbReference type="EMBL" id="BAAAUX010000003">
    <property type="protein sequence ID" value="GAA2777379.1"/>
    <property type="molecule type" value="Genomic_DNA"/>
</dbReference>
<evidence type="ECO:0008006" key="4">
    <source>
        <dbReference type="Google" id="ProtNLM"/>
    </source>
</evidence>
<keyword evidence="3" id="KW-1185">Reference proteome</keyword>
<protein>
    <recommendedName>
        <fullName evidence="4">DUF4190 domain-containing protein</fullName>
    </recommendedName>
</protein>
<evidence type="ECO:0000313" key="2">
    <source>
        <dbReference type="EMBL" id="GAA2777379.1"/>
    </source>
</evidence>
<gene>
    <name evidence="2" type="ORF">GCM10010470_08060</name>
</gene>
<reference evidence="2 3" key="1">
    <citation type="journal article" date="2019" name="Int. J. Syst. Evol. Microbiol.">
        <title>The Global Catalogue of Microorganisms (GCM) 10K type strain sequencing project: providing services to taxonomists for standard genome sequencing and annotation.</title>
        <authorList>
            <consortium name="The Broad Institute Genomics Platform"/>
            <consortium name="The Broad Institute Genome Sequencing Center for Infectious Disease"/>
            <person name="Wu L."/>
            <person name="Ma J."/>
        </authorList>
    </citation>
    <scope>NUCLEOTIDE SEQUENCE [LARGE SCALE GENOMIC DNA]</scope>
    <source>
        <strain evidence="2 3">JCM 9383</strain>
    </source>
</reference>
<feature type="transmembrane region" description="Helical" evidence="1">
    <location>
        <begin position="6"/>
        <end position="39"/>
    </location>
</feature>
<dbReference type="Proteomes" id="UP001500979">
    <property type="component" value="Unassembled WGS sequence"/>
</dbReference>
<sequence length="78" mass="8063">MTSLVLGVVGVVFACFPYVGVIAWPLVLAGLVFGVLGVVRVWKGVATNRATAIGGTALNVLGLLICVGQTVLFVSVYR</sequence>